<gene>
    <name evidence="1" type="ORF">V6N11_012985</name>
</gene>
<dbReference type="Gene3D" id="1.10.630.10">
    <property type="entry name" value="Cytochrome P450"/>
    <property type="match status" value="1"/>
</dbReference>
<dbReference type="InterPro" id="IPR050651">
    <property type="entry name" value="Plant_Cytochrome_P450_Monoox"/>
</dbReference>
<evidence type="ECO:0000313" key="1">
    <source>
        <dbReference type="EMBL" id="KAK8486243.1"/>
    </source>
</evidence>
<organism evidence="1 2">
    <name type="scientific">Hibiscus sabdariffa</name>
    <name type="common">roselle</name>
    <dbReference type="NCBI Taxonomy" id="183260"/>
    <lineage>
        <taxon>Eukaryota</taxon>
        <taxon>Viridiplantae</taxon>
        <taxon>Streptophyta</taxon>
        <taxon>Embryophyta</taxon>
        <taxon>Tracheophyta</taxon>
        <taxon>Spermatophyta</taxon>
        <taxon>Magnoliopsida</taxon>
        <taxon>eudicotyledons</taxon>
        <taxon>Gunneridae</taxon>
        <taxon>Pentapetalae</taxon>
        <taxon>rosids</taxon>
        <taxon>malvids</taxon>
        <taxon>Malvales</taxon>
        <taxon>Malvaceae</taxon>
        <taxon>Malvoideae</taxon>
        <taxon>Hibiscus</taxon>
    </lineage>
</organism>
<protein>
    <submittedName>
        <fullName evidence="1">Uncharacterized protein</fullName>
    </submittedName>
</protein>
<dbReference type="Proteomes" id="UP001396334">
    <property type="component" value="Unassembled WGS sequence"/>
</dbReference>
<dbReference type="InterPro" id="IPR036396">
    <property type="entry name" value="Cyt_P450_sf"/>
</dbReference>
<evidence type="ECO:0000313" key="2">
    <source>
        <dbReference type="Proteomes" id="UP001396334"/>
    </source>
</evidence>
<dbReference type="Pfam" id="PF00067">
    <property type="entry name" value="p450"/>
    <property type="match status" value="1"/>
</dbReference>
<dbReference type="InterPro" id="IPR017972">
    <property type="entry name" value="Cyt_P450_CS"/>
</dbReference>
<sequence>MDFSTLLQQNIVFTLLVPLVIGLFIFGAISRAKSNHKDNKKPPPEPAGGRPLLGHLHLFGKGQLIHRKLGSLADEYGPAFLIRMGIHPTLVVSSWDVIKECFTTNDKVFPTRPRTLTAKIMGYDHALMGSAPYGPYWRHTRKIATVELLSNRRLELLKHVREAEINVFLKQLYDESVANKGVAVVQMKDRFSDLAMNVIVKMVTGKGYSGPDGRNDEESKQTQRALNDFFYLAGLLTVSDAVPFLGWIDVLTGTVGKFKKTAKELDHVLGSWVNEHRQRRAAGDITGERDFIDVMLSVLDDGKTSKEEADITIKATCQSLLLGGNDTTVLTLTWALSLLLNNRNVIKKAQEELEAQVGKDRQVEESDMKNLPYLHAIVKEALRLYPAAPLSAPREAMEDCTVAGFHVAKGTRLLVNLWKLMRDPNIWENPSEFRPERFLNEHADFDIRGQNFEFIPFGSGRRMCPGVTFAIQILHLTMARLLHGFDLGTVSDEPVDMTEAPALTLPKAEPLVVTVTPRLSPKLYAC</sequence>
<dbReference type="CDD" id="cd20654">
    <property type="entry name" value="CYP82"/>
    <property type="match status" value="1"/>
</dbReference>
<accession>A0ABR2A070</accession>
<dbReference type="InterPro" id="IPR002401">
    <property type="entry name" value="Cyt_P450_E_grp-I"/>
</dbReference>
<dbReference type="SUPFAM" id="SSF48264">
    <property type="entry name" value="Cytochrome P450"/>
    <property type="match status" value="1"/>
</dbReference>
<dbReference type="EMBL" id="JBBPBN010000452">
    <property type="protein sequence ID" value="KAK8486243.1"/>
    <property type="molecule type" value="Genomic_DNA"/>
</dbReference>
<name>A0ABR2A070_9ROSI</name>
<keyword evidence="2" id="KW-1185">Reference proteome</keyword>
<dbReference type="PANTHER" id="PTHR47947:SF8">
    <property type="entry name" value="CYTOCHROME P450 82C4-LIKE"/>
    <property type="match status" value="1"/>
</dbReference>
<dbReference type="PANTHER" id="PTHR47947">
    <property type="entry name" value="CYTOCHROME P450 82C3-RELATED"/>
    <property type="match status" value="1"/>
</dbReference>
<dbReference type="PRINTS" id="PR00463">
    <property type="entry name" value="EP450I"/>
</dbReference>
<dbReference type="PROSITE" id="PS00086">
    <property type="entry name" value="CYTOCHROME_P450"/>
    <property type="match status" value="1"/>
</dbReference>
<reference evidence="1 2" key="1">
    <citation type="journal article" date="2024" name="G3 (Bethesda)">
        <title>Genome assembly of Hibiscus sabdariffa L. provides insights into metabolisms of medicinal natural products.</title>
        <authorList>
            <person name="Kim T."/>
        </authorList>
    </citation>
    <scope>NUCLEOTIDE SEQUENCE [LARGE SCALE GENOMIC DNA]</scope>
    <source>
        <strain evidence="1">TK-2024</strain>
        <tissue evidence="1">Old leaves</tissue>
    </source>
</reference>
<comment type="caution">
    <text evidence="1">The sequence shown here is derived from an EMBL/GenBank/DDBJ whole genome shotgun (WGS) entry which is preliminary data.</text>
</comment>
<proteinExistence type="predicted"/>
<dbReference type="PRINTS" id="PR00385">
    <property type="entry name" value="P450"/>
</dbReference>
<dbReference type="InterPro" id="IPR001128">
    <property type="entry name" value="Cyt_P450"/>
</dbReference>